<dbReference type="PANTHER" id="PTHR45888:SF4">
    <property type="entry name" value="PHD FINGER PROTEIN 10"/>
    <property type="match status" value="1"/>
</dbReference>
<keyword evidence="5" id="KW-0862">Zinc</keyword>
<organism evidence="10 11">
    <name type="scientific">Acanthosepion pharaonis</name>
    <name type="common">Pharaoh cuttlefish</name>
    <name type="synonym">Sepia pharaonis</name>
    <dbReference type="NCBI Taxonomy" id="158019"/>
    <lineage>
        <taxon>Eukaryota</taxon>
        <taxon>Metazoa</taxon>
        <taxon>Spiralia</taxon>
        <taxon>Lophotrochozoa</taxon>
        <taxon>Mollusca</taxon>
        <taxon>Cephalopoda</taxon>
        <taxon>Coleoidea</taxon>
        <taxon>Decapodiformes</taxon>
        <taxon>Sepiida</taxon>
        <taxon>Sepiina</taxon>
        <taxon>Sepiidae</taxon>
        <taxon>Acanthosepion</taxon>
    </lineage>
</organism>
<evidence type="ECO:0000256" key="9">
    <source>
        <dbReference type="SAM" id="MobiDB-lite"/>
    </source>
</evidence>
<feature type="compositionally biased region" description="Low complexity" evidence="9">
    <location>
        <begin position="843"/>
        <end position="854"/>
    </location>
</feature>
<evidence type="ECO:0000256" key="5">
    <source>
        <dbReference type="ARBA" id="ARBA00022833"/>
    </source>
</evidence>
<feature type="compositionally biased region" description="Polar residues" evidence="9">
    <location>
        <begin position="491"/>
        <end position="500"/>
    </location>
</feature>
<feature type="compositionally biased region" description="Low complexity" evidence="9">
    <location>
        <begin position="502"/>
        <end position="517"/>
    </location>
</feature>
<dbReference type="SUPFAM" id="SSF57903">
    <property type="entry name" value="FYVE/PHD zinc finger"/>
    <property type="match status" value="1"/>
</dbReference>
<feature type="compositionally biased region" description="Polar residues" evidence="9">
    <location>
        <begin position="209"/>
        <end position="248"/>
    </location>
</feature>
<keyword evidence="6" id="KW-0805">Transcription regulation</keyword>
<feature type="compositionally biased region" description="Polar residues" evidence="9">
    <location>
        <begin position="151"/>
        <end position="176"/>
    </location>
</feature>
<proteinExistence type="predicted"/>
<evidence type="ECO:0000256" key="7">
    <source>
        <dbReference type="ARBA" id="ARBA00023163"/>
    </source>
</evidence>
<accession>A0A812ANQ5</accession>
<feature type="compositionally biased region" description="Acidic residues" evidence="9">
    <location>
        <begin position="1194"/>
        <end position="1207"/>
    </location>
</feature>
<keyword evidence="2" id="KW-0479">Metal-binding</keyword>
<feature type="compositionally biased region" description="Low complexity" evidence="9">
    <location>
        <begin position="627"/>
        <end position="642"/>
    </location>
</feature>
<evidence type="ECO:0000256" key="6">
    <source>
        <dbReference type="ARBA" id="ARBA00023015"/>
    </source>
</evidence>
<keyword evidence="8" id="KW-0539">Nucleus</keyword>
<dbReference type="EMBL" id="CAHIKZ030000030">
    <property type="protein sequence ID" value="CAE1142801.1"/>
    <property type="molecule type" value="Genomic_DNA"/>
</dbReference>
<feature type="region of interest" description="Disordered" evidence="9">
    <location>
        <begin position="151"/>
        <end position="248"/>
    </location>
</feature>
<feature type="compositionally biased region" description="Low complexity" evidence="9">
    <location>
        <begin position="895"/>
        <end position="906"/>
    </location>
</feature>
<keyword evidence="7" id="KW-0804">Transcription</keyword>
<evidence type="ECO:0000313" key="11">
    <source>
        <dbReference type="Proteomes" id="UP000597762"/>
    </source>
</evidence>
<dbReference type="GO" id="GO:0008270">
    <property type="term" value="F:zinc ion binding"/>
    <property type="evidence" value="ECO:0007669"/>
    <property type="project" value="UniProtKB-KW"/>
</dbReference>
<feature type="compositionally biased region" description="Polar residues" evidence="9">
    <location>
        <begin position="751"/>
        <end position="760"/>
    </location>
</feature>
<evidence type="ECO:0000256" key="2">
    <source>
        <dbReference type="ARBA" id="ARBA00022723"/>
    </source>
</evidence>
<dbReference type="InterPro" id="IPR011011">
    <property type="entry name" value="Znf_FYVE_PHD"/>
</dbReference>
<feature type="region of interest" description="Disordered" evidence="9">
    <location>
        <begin position="115"/>
        <end position="134"/>
    </location>
</feature>
<dbReference type="Gene3D" id="3.30.40.10">
    <property type="entry name" value="Zinc/RING finger domain, C3HC4 (zinc finger)"/>
    <property type="match status" value="1"/>
</dbReference>
<feature type="region of interest" description="Disordered" evidence="9">
    <location>
        <begin position="308"/>
        <end position="356"/>
    </location>
</feature>
<keyword evidence="3" id="KW-0677">Repeat</keyword>
<evidence type="ECO:0000313" key="10">
    <source>
        <dbReference type="EMBL" id="CAE1142801.1"/>
    </source>
</evidence>
<keyword evidence="11" id="KW-1185">Reference proteome</keyword>
<feature type="compositionally biased region" description="Polar residues" evidence="9">
    <location>
        <begin position="308"/>
        <end position="332"/>
    </location>
</feature>
<feature type="compositionally biased region" description="Polar residues" evidence="9">
    <location>
        <begin position="526"/>
        <end position="543"/>
    </location>
</feature>
<reference evidence="10" key="1">
    <citation type="submission" date="2021-01" db="EMBL/GenBank/DDBJ databases">
        <authorList>
            <person name="Li R."/>
            <person name="Bekaert M."/>
        </authorList>
    </citation>
    <scope>NUCLEOTIDE SEQUENCE</scope>
    <source>
        <strain evidence="10">Farmed</strain>
    </source>
</reference>
<evidence type="ECO:0000256" key="4">
    <source>
        <dbReference type="ARBA" id="ARBA00022771"/>
    </source>
</evidence>
<dbReference type="Proteomes" id="UP000597762">
    <property type="component" value="Unassembled WGS sequence"/>
</dbReference>
<feature type="compositionally biased region" description="Polar residues" evidence="9">
    <location>
        <begin position="802"/>
        <end position="813"/>
    </location>
</feature>
<feature type="region of interest" description="Disordered" evidence="9">
    <location>
        <begin position="1"/>
        <end position="109"/>
    </location>
</feature>
<evidence type="ECO:0000256" key="3">
    <source>
        <dbReference type="ARBA" id="ARBA00022737"/>
    </source>
</evidence>
<feature type="compositionally biased region" description="Polar residues" evidence="9">
    <location>
        <begin position="770"/>
        <end position="793"/>
    </location>
</feature>
<feature type="compositionally biased region" description="Polar residues" evidence="9">
    <location>
        <begin position="643"/>
        <end position="698"/>
    </location>
</feature>
<evidence type="ECO:0000256" key="1">
    <source>
        <dbReference type="ARBA" id="ARBA00004123"/>
    </source>
</evidence>
<feature type="compositionally biased region" description="Low complexity" evidence="9">
    <location>
        <begin position="699"/>
        <end position="713"/>
    </location>
</feature>
<comment type="caution">
    <text evidence="10">The sequence shown here is derived from an EMBL/GenBank/DDBJ whole genome shotgun (WGS) entry which is preliminary data.</text>
</comment>
<dbReference type="CDD" id="cd15529">
    <property type="entry name" value="PHD2_PHF10"/>
    <property type="match status" value="1"/>
</dbReference>
<feature type="compositionally biased region" description="Polar residues" evidence="9">
    <location>
        <begin position="1"/>
        <end position="16"/>
    </location>
</feature>
<feature type="compositionally biased region" description="Low complexity" evidence="9">
    <location>
        <begin position="544"/>
        <end position="569"/>
    </location>
</feature>
<dbReference type="CDD" id="cd21085">
    <property type="entry name" value="WH_NTD_PHF10"/>
    <property type="match status" value="1"/>
</dbReference>
<dbReference type="InterPro" id="IPR013083">
    <property type="entry name" value="Znf_RING/FYVE/PHD"/>
</dbReference>
<feature type="compositionally biased region" description="Polar residues" evidence="9">
    <location>
        <begin position="714"/>
        <end position="738"/>
    </location>
</feature>
<keyword evidence="4" id="KW-0863">Zinc-finger</keyword>
<feature type="region of interest" description="Disordered" evidence="9">
    <location>
        <begin position="627"/>
        <end position="816"/>
    </location>
</feature>
<evidence type="ECO:0000256" key="8">
    <source>
        <dbReference type="ARBA" id="ARBA00023242"/>
    </source>
</evidence>
<name>A0A812ANQ5_ACAPH</name>
<dbReference type="OrthoDB" id="1903104at2759"/>
<dbReference type="PANTHER" id="PTHR45888">
    <property type="entry name" value="HL01030P-RELATED"/>
    <property type="match status" value="1"/>
</dbReference>
<feature type="compositionally biased region" description="Polar residues" evidence="9">
    <location>
        <begin position="62"/>
        <end position="72"/>
    </location>
</feature>
<feature type="region of interest" description="Disordered" evidence="9">
    <location>
        <begin position="491"/>
        <end position="584"/>
    </location>
</feature>
<comment type="subcellular location">
    <subcellularLocation>
        <location evidence="1">Nucleus</location>
    </subcellularLocation>
</comment>
<feature type="region of interest" description="Disordered" evidence="9">
    <location>
        <begin position="1191"/>
        <end position="1226"/>
    </location>
</feature>
<gene>
    <name evidence="10" type="ORF">SPHA_1131</name>
</gene>
<protein>
    <submittedName>
        <fullName evidence="10">BAF45A</fullName>
    </submittedName>
</protein>
<feature type="compositionally biased region" description="Polar residues" evidence="9">
    <location>
        <begin position="916"/>
        <end position="939"/>
    </location>
</feature>
<sequence length="1425" mass="151911">MASNKSIEEPSLSTAMETERSECGAKNNESIPASQMKKPDERRSFNPAEMLSPRQLGPPNPAYSNRETTSVEVDNPEPDSVHRILGRASSASSFSGHNPPWPSSILAPHPSLAATTTSASATSKNPHLIPGQTIANNFSNTNPVNAYLLPNISQNTQPLPNPSGTNKGSFSDNSSKGPIHPTQVPSSSVRPPGITSGHGSSSSVHPGQMSPSSLHAGQVSPQALHHNQVSSNPVHPGQMSPNSVHPNQVVSGFISSAQIPASSMHSTQVPGSSVHHAQVKGSLMHPGQVPSSSSIHLAQVSTSSLHLAQVSASSTHPAPVSDSSTHPVQVSASPVHPSQVPVNPAHPAQVPVSTVHSSQVSASTAVLSQVSTNISHSPQVSASSASPSQVLASSVHQSPVNVTYSSQVSIHSPILSASLASQPQVTASIAQLPEVSASPVPVTTNPLNLVQVAASSTHPIQILPSSVNPTQATVSSIHSAQISAASLPSGQVSASSTKQGQAAASSSKTDDVSASSTQPELVSGSFMKSNTVSGSSVKTSRMYASSSRSRGQQQVSASSSNNDHVSASSTKSDHVSASSMKSDRLLASSTENSCVSSAVSSQVSASGALNQVSASGISAASSTQSSSISASSSQNNQPIASSTENGQVSASSTENSHVSASNQVSASTLDNDQVSASSTGRNQVSASSSANCQDTVQVSSMDNSSNLASSSENGQVSASSTETCQVSASSTENNQAAVSSMEVDQEGSLDGATSSGNNLGDNAVDCDASDSATTTYAGTGSERSNSQGISSSSEFRRPANKSPASNNDANSLEGSEATCTVKDASQVATSSQVISAKTETNQATSSSAVASSSSLEETKPCSVSEPTSSSTENVALVSNSTAEDNETSMEVCTQEAADSVSASVESNGKELENGDANLSETPTSNGLAPPTSVTTSEKSTPSKKDHYPAYEHVEYDEYEQPNHFSQTFPAENLFEYQWPDKSGEWYILQEQVSEYLGVKSFKRKYPDLKRRSAEMKEKEFLRERGVVTETQCDLGLSALRCEEVYDLMLRDYPEKYQEYSAVLHERERQIINEKHKGYEAPPKLEKSKMADYVKKAMKSASEFNSQFQKERREDRRAYFDLQTMVIHYPAHKYKKMDPEFSKVTAYPVSLIPGQYQEYYRKYKPNELKYFPLNTAIYGPPKRIVNPLVKVTSGESDDDVDDSQEDQADSGSDADSNDNDSTISPQDQGLVKLLWSPKIQKSLQKTRKRSAVSVTKVQAKDAPKKMNWSAVLNVDQLEENHREDVLRKRNRSGANRRMSKRRGGKGVLLRSSIKEEEEEEEAGHPACLNLTKAMVSIIKSYPWQCMECKTCVRCMDPYDEDKMMFCDRCDRGYHTFCPHQSRPKETIESKKNGNSGKINKCYRRHFPTAHYRSSSSSSFMGLLLLS</sequence>
<feature type="compositionally biased region" description="Polar residues" evidence="9">
    <location>
        <begin position="864"/>
        <end position="882"/>
    </location>
</feature>
<dbReference type="GO" id="GO:0005634">
    <property type="term" value="C:nucleus"/>
    <property type="evidence" value="ECO:0007669"/>
    <property type="project" value="UniProtKB-SubCell"/>
</dbReference>
<feature type="region of interest" description="Disordered" evidence="9">
    <location>
        <begin position="836"/>
        <end position="945"/>
    </location>
</feature>